<evidence type="ECO:0000313" key="2">
    <source>
        <dbReference type="EMBL" id="PIC35116.1"/>
    </source>
</evidence>
<name>A0A2G5U771_9PELO</name>
<evidence type="ECO:0000256" key="1">
    <source>
        <dbReference type="SAM" id="MobiDB-lite"/>
    </source>
</evidence>
<reference evidence="3" key="1">
    <citation type="submission" date="2017-10" db="EMBL/GenBank/DDBJ databases">
        <title>Rapid genome shrinkage in a self-fertile nematode reveals novel sperm competition proteins.</title>
        <authorList>
            <person name="Yin D."/>
            <person name="Schwarz E.M."/>
            <person name="Thomas C.G."/>
            <person name="Felde R.L."/>
            <person name="Korf I.F."/>
            <person name="Cutter A.D."/>
            <person name="Schartner C.M."/>
            <person name="Ralston E.J."/>
            <person name="Meyer B.J."/>
            <person name="Haag E.S."/>
        </authorList>
    </citation>
    <scope>NUCLEOTIDE SEQUENCE [LARGE SCALE GENOMIC DNA]</scope>
    <source>
        <strain evidence="3">JU1422</strain>
    </source>
</reference>
<comment type="caution">
    <text evidence="2">The sequence shown here is derived from an EMBL/GenBank/DDBJ whole genome shotgun (WGS) entry which is preliminary data.</text>
</comment>
<dbReference type="AlphaFoldDB" id="A0A2G5U771"/>
<protein>
    <submittedName>
        <fullName evidence="2">Uncharacterized protein</fullName>
    </submittedName>
</protein>
<feature type="region of interest" description="Disordered" evidence="1">
    <location>
        <begin position="1"/>
        <end position="67"/>
    </location>
</feature>
<accession>A0A2G5U771</accession>
<keyword evidence="3" id="KW-1185">Reference proteome</keyword>
<dbReference type="EMBL" id="PDUG01000004">
    <property type="protein sequence ID" value="PIC35116.1"/>
    <property type="molecule type" value="Genomic_DNA"/>
</dbReference>
<sequence length="126" mass="13484">MHSSASSNIGPFQSQPSGSQYANSERYGTPHGSRMFGSEQGFCTAPQSVNAGPSRSETPIAPSFDADPYQTSAVVNLAQSIKDRIASYTRDSNLAAHMEAVVPGNLVSLENEIENLLRMCQSSNRS</sequence>
<feature type="compositionally biased region" description="Polar residues" evidence="1">
    <location>
        <begin position="45"/>
        <end position="57"/>
    </location>
</feature>
<dbReference type="Proteomes" id="UP000230233">
    <property type="component" value="Chromosome IV"/>
</dbReference>
<proteinExistence type="predicted"/>
<evidence type="ECO:0000313" key="3">
    <source>
        <dbReference type="Proteomes" id="UP000230233"/>
    </source>
</evidence>
<gene>
    <name evidence="2" type="primary">Cnig_chr_IV.g14571</name>
    <name evidence="2" type="ORF">B9Z55_014571</name>
</gene>
<organism evidence="2 3">
    <name type="scientific">Caenorhabditis nigoni</name>
    <dbReference type="NCBI Taxonomy" id="1611254"/>
    <lineage>
        <taxon>Eukaryota</taxon>
        <taxon>Metazoa</taxon>
        <taxon>Ecdysozoa</taxon>
        <taxon>Nematoda</taxon>
        <taxon>Chromadorea</taxon>
        <taxon>Rhabditida</taxon>
        <taxon>Rhabditina</taxon>
        <taxon>Rhabditomorpha</taxon>
        <taxon>Rhabditoidea</taxon>
        <taxon>Rhabditidae</taxon>
        <taxon>Peloderinae</taxon>
        <taxon>Caenorhabditis</taxon>
    </lineage>
</organism>
<feature type="compositionally biased region" description="Polar residues" evidence="1">
    <location>
        <begin position="1"/>
        <end position="23"/>
    </location>
</feature>
<dbReference type="OrthoDB" id="5879648at2759"/>